<evidence type="ECO:0000313" key="1">
    <source>
        <dbReference type="EMBL" id="ORZ37189.1"/>
    </source>
</evidence>
<protein>
    <submittedName>
        <fullName evidence="1">Uncharacterized protein</fullName>
    </submittedName>
</protein>
<reference evidence="1 2" key="1">
    <citation type="submission" date="2016-07" db="EMBL/GenBank/DDBJ databases">
        <title>Pervasive Adenine N6-methylation of Active Genes in Fungi.</title>
        <authorList>
            <consortium name="DOE Joint Genome Institute"/>
            <person name="Mondo S.J."/>
            <person name="Dannebaum R.O."/>
            <person name="Kuo R.C."/>
            <person name="Labutti K."/>
            <person name="Haridas S."/>
            <person name="Kuo A."/>
            <person name="Salamov A."/>
            <person name="Ahrendt S.R."/>
            <person name="Lipzen A."/>
            <person name="Sullivan W."/>
            <person name="Andreopoulos W.B."/>
            <person name="Clum A."/>
            <person name="Lindquist E."/>
            <person name="Daum C."/>
            <person name="Ramamoorthy G.K."/>
            <person name="Gryganskyi A."/>
            <person name="Culley D."/>
            <person name="Magnuson J.K."/>
            <person name="James T.Y."/>
            <person name="O'Malley M.A."/>
            <person name="Stajich J.E."/>
            <person name="Spatafora J.W."/>
            <person name="Visel A."/>
            <person name="Grigoriev I.V."/>
        </authorList>
    </citation>
    <scope>NUCLEOTIDE SEQUENCE [LARGE SCALE GENOMIC DNA]</scope>
    <source>
        <strain evidence="1 2">PL171</strain>
    </source>
</reference>
<accession>A0A1Y2HRL7</accession>
<dbReference type="AlphaFoldDB" id="A0A1Y2HRL7"/>
<dbReference type="Proteomes" id="UP000193411">
    <property type="component" value="Unassembled WGS sequence"/>
</dbReference>
<keyword evidence="2" id="KW-1185">Reference proteome</keyword>
<gene>
    <name evidence="1" type="ORF">BCR44DRAFT_1430651</name>
</gene>
<dbReference type="EMBL" id="MCFL01000013">
    <property type="protein sequence ID" value="ORZ37189.1"/>
    <property type="molecule type" value="Genomic_DNA"/>
</dbReference>
<sequence>MLQAQDEAVVQVSQGSLIVRSKLATFLKLWLPVSSSRSTSIGDGTPQLAVQLAPLDPVLDHLFSAKLVDWLFSSSARAFIDLPARLNSALSVGSSRFGSLLRGQNPDEKDAAFLGVDGGDFDATAVSRPSLAPPLEHTNWQTFPDFFHLVMYFIRSGNSDRLAQSLSHALGMKPNLALDYCRLPISGWAFFMLDNRTVVRQFVFNYTSTANDYIITFADFLFWTACLEWSLPLFLVIEQAFGYQNAKRFTHYLSNSSVMLNTMVDTLGDCTNVDRVMSLLRHLTQDLDLRVNVAKVPYLSLHARTYPLFSALFRDHDKANLACGFGRIRRRGGLVRPRDYRRIVVAVMTHGHVEIAEKVLARVKDDEEKRQVLTMVPIGFVHKAHPPASYYSTLLSMLGAAGLAPKQFLADNLELLSHSQTATVIRKLACSVVGTMRCLNSPSLPSHEAVNWTSELSVQQLALATVICVYTLNPRSVLPFTECALPPIEQLADHLVSTLASRCTQEDIEAQIPTVFVHMFDFVFANPPIATPYGPDVDARAYHHAPAATAFNATHPTDAHARRLQSMLHTLVRMSPGFAAKCVRWHASATIPLWVWPCFASQGVELGKAVQKKALSETVGDLVKYGRTAEVQVLVEAVGGREEAIGKQVTLAMSKLEIKE</sequence>
<organism evidence="1 2">
    <name type="scientific">Catenaria anguillulae PL171</name>
    <dbReference type="NCBI Taxonomy" id="765915"/>
    <lineage>
        <taxon>Eukaryota</taxon>
        <taxon>Fungi</taxon>
        <taxon>Fungi incertae sedis</taxon>
        <taxon>Blastocladiomycota</taxon>
        <taxon>Blastocladiomycetes</taxon>
        <taxon>Blastocladiales</taxon>
        <taxon>Catenariaceae</taxon>
        <taxon>Catenaria</taxon>
    </lineage>
</organism>
<name>A0A1Y2HRL7_9FUNG</name>
<comment type="caution">
    <text evidence="1">The sequence shown here is derived from an EMBL/GenBank/DDBJ whole genome shotgun (WGS) entry which is preliminary data.</text>
</comment>
<proteinExistence type="predicted"/>
<evidence type="ECO:0000313" key="2">
    <source>
        <dbReference type="Proteomes" id="UP000193411"/>
    </source>
</evidence>